<dbReference type="Gene3D" id="1.10.1740.10">
    <property type="match status" value="1"/>
</dbReference>
<dbReference type="EMBL" id="AP018817">
    <property type="protein sequence ID" value="BBF70391.1"/>
    <property type="molecule type" value="Genomic_DNA"/>
</dbReference>
<keyword evidence="4" id="KW-0804">Transcription</keyword>
<keyword evidence="8" id="KW-0240">DNA-directed RNA polymerase</keyword>
<organism evidence="8 9">
    <name type="scientific">Sphingomonas bisphenolicum</name>
    <dbReference type="NCBI Taxonomy" id="296544"/>
    <lineage>
        <taxon>Bacteria</taxon>
        <taxon>Pseudomonadati</taxon>
        <taxon>Pseudomonadota</taxon>
        <taxon>Alphaproteobacteria</taxon>
        <taxon>Sphingomonadales</taxon>
        <taxon>Sphingomonadaceae</taxon>
        <taxon>Sphingomonas</taxon>
    </lineage>
</organism>
<dbReference type="InterPro" id="IPR036388">
    <property type="entry name" value="WH-like_DNA-bd_sf"/>
</dbReference>
<dbReference type="SUPFAM" id="SSF88659">
    <property type="entry name" value="Sigma3 and sigma4 domains of RNA polymerase sigma factors"/>
    <property type="match status" value="1"/>
</dbReference>
<keyword evidence="3" id="KW-0731">Sigma factor</keyword>
<gene>
    <name evidence="8" type="ORF">SBA_ch1_25910</name>
</gene>
<reference evidence="8" key="1">
    <citation type="submission" date="2018-07" db="EMBL/GenBank/DDBJ databases">
        <title>Complete genome sequence of Sphingomonas bisphenolicum strain AO1, a bisphenol A degradative bacterium isolated from Japanese farm field.</title>
        <authorList>
            <person name="Murakami M."/>
            <person name="Koh M."/>
            <person name="Koba S."/>
            <person name="Matsumura Y."/>
        </authorList>
    </citation>
    <scope>NUCLEOTIDE SEQUENCE</scope>
    <source>
        <strain evidence="8">AO1</strain>
    </source>
</reference>
<dbReference type="GO" id="GO:0000428">
    <property type="term" value="C:DNA-directed RNA polymerase complex"/>
    <property type="evidence" value="ECO:0007669"/>
    <property type="project" value="UniProtKB-KW"/>
</dbReference>
<dbReference type="InterPro" id="IPR039425">
    <property type="entry name" value="RNA_pol_sigma-70-like"/>
</dbReference>
<name>A0ABM7G6I8_9SPHN</name>
<dbReference type="PANTHER" id="PTHR43133:SF63">
    <property type="entry name" value="RNA POLYMERASE SIGMA FACTOR FECI-RELATED"/>
    <property type="match status" value="1"/>
</dbReference>
<evidence type="ECO:0000259" key="6">
    <source>
        <dbReference type="Pfam" id="PF04542"/>
    </source>
</evidence>
<dbReference type="InterPro" id="IPR013324">
    <property type="entry name" value="RNA_pol_sigma_r3/r4-like"/>
</dbReference>
<keyword evidence="2" id="KW-0805">Transcription regulation</keyword>
<dbReference type="InterPro" id="IPR014284">
    <property type="entry name" value="RNA_pol_sigma-70_dom"/>
</dbReference>
<evidence type="ECO:0000313" key="8">
    <source>
        <dbReference type="EMBL" id="BBF70391.1"/>
    </source>
</evidence>
<keyword evidence="9" id="KW-1185">Reference proteome</keyword>
<evidence type="ECO:0000259" key="7">
    <source>
        <dbReference type="Pfam" id="PF08281"/>
    </source>
</evidence>
<evidence type="ECO:0000256" key="3">
    <source>
        <dbReference type="ARBA" id="ARBA00023082"/>
    </source>
</evidence>
<evidence type="ECO:0000256" key="1">
    <source>
        <dbReference type="ARBA" id="ARBA00010641"/>
    </source>
</evidence>
<dbReference type="InterPro" id="IPR007627">
    <property type="entry name" value="RNA_pol_sigma70_r2"/>
</dbReference>
<protein>
    <submittedName>
        <fullName evidence="8">DNA-directed RNA polymerase sigma-70 factor</fullName>
    </submittedName>
</protein>
<dbReference type="Pfam" id="PF04542">
    <property type="entry name" value="Sigma70_r2"/>
    <property type="match status" value="1"/>
</dbReference>
<proteinExistence type="inferred from homology"/>
<comment type="similarity">
    <text evidence="1">Belongs to the sigma-70 factor family. ECF subfamily.</text>
</comment>
<dbReference type="Gene3D" id="1.10.10.10">
    <property type="entry name" value="Winged helix-like DNA-binding domain superfamily/Winged helix DNA-binding domain"/>
    <property type="match status" value="1"/>
</dbReference>
<evidence type="ECO:0000256" key="5">
    <source>
        <dbReference type="SAM" id="MobiDB-lite"/>
    </source>
</evidence>
<evidence type="ECO:0000256" key="2">
    <source>
        <dbReference type="ARBA" id="ARBA00023015"/>
    </source>
</evidence>
<feature type="domain" description="RNA polymerase sigma-70 region 2" evidence="6">
    <location>
        <begin position="42"/>
        <end position="99"/>
    </location>
</feature>
<evidence type="ECO:0000313" key="9">
    <source>
        <dbReference type="Proteomes" id="UP001059971"/>
    </source>
</evidence>
<accession>A0ABM7G6I8</accession>
<dbReference type="SUPFAM" id="SSF88946">
    <property type="entry name" value="Sigma2 domain of RNA polymerase sigma factors"/>
    <property type="match status" value="1"/>
</dbReference>
<dbReference type="Proteomes" id="UP001059971">
    <property type="component" value="Chromosome 1"/>
</dbReference>
<feature type="region of interest" description="Disordered" evidence="5">
    <location>
        <begin position="196"/>
        <end position="221"/>
    </location>
</feature>
<dbReference type="InterPro" id="IPR013249">
    <property type="entry name" value="RNA_pol_sigma70_r4_t2"/>
</dbReference>
<dbReference type="PANTHER" id="PTHR43133">
    <property type="entry name" value="RNA POLYMERASE ECF-TYPE SIGMA FACTO"/>
    <property type="match status" value="1"/>
</dbReference>
<dbReference type="InterPro" id="IPR013325">
    <property type="entry name" value="RNA_pol_sigma_r2"/>
</dbReference>
<sequence length="221" mass="25169">MKYDIEKKSGEARLKKQGVVVQRVRAKLEWFKTVILPQEAALRGRLRRILPSTHELEDMVAEVMTRAYATENWENVTTGRAYLFTIARNLVIDTARRNKVVSFETIADLELLGGENNIEAQLHAREALRQVEAIVESLPTQCRRVFILRRIHEKSMLEIAEEMSLSVSTVEKHLAKAIAIVMRAWAEREETDFERAGVGTRFEQRRQGRDGGASRAPAGQA</sequence>
<evidence type="ECO:0000256" key="4">
    <source>
        <dbReference type="ARBA" id="ARBA00023163"/>
    </source>
</evidence>
<dbReference type="Pfam" id="PF08281">
    <property type="entry name" value="Sigma70_r4_2"/>
    <property type="match status" value="1"/>
</dbReference>
<dbReference type="NCBIfam" id="TIGR02937">
    <property type="entry name" value="sigma70-ECF"/>
    <property type="match status" value="1"/>
</dbReference>
<feature type="domain" description="RNA polymerase sigma factor 70 region 4 type 2" evidence="7">
    <location>
        <begin position="129"/>
        <end position="178"/>
    </location>
</feature>